<dbReference type="Proteomes" id="UP001575181">
    <property type="component" value="Unassembled WGS sequence"/>
</dbReference>
<evidence type="ECO:0000256" key="4">
    <source>
        <dbReference type="ARBA" id="ARBA00022989"/>
    </source>
</evidence>
<keyword evidence="5" id="KW-0406">Ion transport</keyword>
<feature type="transmembrane region" description="Helical" evidence="10">
    <location>
        <begin position="154"/>
        <end position="178"/>
    </location>
</feature>
<gene>
    <name evidence="11" type="ORF">ACERLL_00110</name>
</gene>
<evidence type="ECO:0000256" key="3">
    <source>
        <dbReference type="ARBA" id="ARBA00022692"/>
    </source>
</evidence>
<feature type="transmembrane region" description="Helical" evidence="10">
    <location>
        <begin position="390"/>
        <end position="407"/>
    </location>
</feature>
<feature type="transmembrane region" description="Helical" evidence="10">
    <location>
        <begin position="60"/>
        <end position="80"/>
    </location>
</feature>
<organism evidence="11 12">
    <name type="scientific">Thiohalorhabdus methylotrophus</name>
    <dbReference type="NCBI Taxonomy" id="3242694"/>
    <lineage>
        <taxon>Bacteria</taxon>
        <taxon>Pseudomonadati</taxon>
        <taxon>Pseudomonadota</taxon>
        <taxon>Gammaproteobacteria</taxon>
        <taxon>Thiohalorhabdales</taxon>
        <taxon>Thiohalorhabdaceae</taxon>
        <taxon>Thiohalorhabdus</taxon>
    </lineage>
</organism>
<comment type="caution">
    <text evidence="11">The sequence shown here is derived from an EMBL/GenBank/DDBJ whole genome shotgun (WGS) entry which is preliminary data.</text>
</comment>
<dbReference type="InterPro" id="IPR014743">
    <property type="entry name" value="Cl-channel_core"/>
</dbReference>
<evidence type="ECO:0000256" key="9">
    <source>
        <dbReference type="ARBA" id="ARBA00023303"/>
    </source>
</evidence>
<dbReference type="Gene3D" id="1.10.3080.10">
    <property type="entry name" value="Clc chloride channel"/>
    <property type="match status" value="1"/>
</dbReference>
<feature type="transmembrane region" description="Helical" evidence="10">
    <location>
        <begin position="266"/>
        <end position="287"/>
    </location>
</feature>
<dbReference type="PANTHER" id="PTHR43427:SF6">
    <property type="entry name" value="CHLORIDE CHANNEL PROTEIN CLC-E"/>
    <property type="match status" value="1"/>
</dbReference>
<keyword evidence="7" id="KW-0869">Chloride channel</keyword>
<keyword evidence="8" id="KW-0868">Chloride</keyword>
<evidence type="ECO:0000256" key="1">
    <source>
        <dbReference type="ARBA" id="ARBA00004141"/>
    </source>
</evidence>
<dbReference type="CDD" id="cd00400">
    <property type="entry name" value="Voltage_gated_ClC"/>
    <property type="match status" value="1"/>
</dbReference>
<feature type="transmembrane region" description="Helical" evidence="10">
    <location>
        <begin position="226"/>
        <end position="246"/>
    </location>
</feature>
<feature type="transmembrane region" description="Helical" evidence="10">
    <location>
        <begin position="359"/>
        <end position="384"/>
    </location>
</feature>
<dbReference type="PANTHER" id="PTHR43427">
    <property type="entry name" value="CHLORIDE CHANNEL PROTEIN CLC-E"/>
    <property type="match status" value="1"/>
</dbReference>
<evidence type="ECO:0000256" key="2">
    <source>
        <dbReference type="ARBA" id="ARBA00022448"/>
    </source>
</evidence>
<evidence type="ECO:0000256" key="8">
    <source>
        <dbReference type="ARBA" id="ARBA00023214"/>
    </source>
</evidence>
<dbReference type="EMBL" id="JBGUAW010000001">
    <property type="protein sequence ID" value="MFA9459227.1"/>
    <property type="molecule type" value="Genomic_DNA"/>
</dbReference>
<keyword evidence="12" id="KW-1185">Reference proteome</keyword>
<keyword evidence="9" id="KW-0407">Ion channel</keyword>
<reference evidence="11 12" key="1">
    <citation type="submission" date="2024-08" db="EMBL/GenBank/DDBJ databases">
        <title>Whole-genome sequencing of halo(alkali)philic microorganisms from hypersaline lakes.</title>
        <authorList>
            <person name="Sorokin D.Y."/>
            <person name="Merkel A.Y."/>
            <person name="Messina E."/>
            <person name="Yakimov M."/>
        </authorList>
    </citation>
    <scope>NUCLEOTIDE SEQUENCE [LARGE SCALE GENOMIC DNA]</scope>
    <source>
        <strain evidence="11 12">Cl-TMA</strain>
    </source>
</reference>
<proteinExistence type="predicted"/>
<keyword evidence="6 10" id="KW-0472">Membrane</keyword>
<feature type="transmembrane region" description="Helical" evidence="10">
    <location>
        <begin position="299"/>
        <end position="322"/>
    </location>
</feature>
<evidence type="ECO:0000256" key="10">
    <source>
        <dbReference type="SAM" id="Phobius"/>
    </source>
</evidence>
<dbReference type="PRINTS" id="PR00762">
    <property type="entry name" value="CLCHANNEL"/>
</dbReference>
<keyword evidence="4 10" id="KW-1133">Transmembrane helix</keyword>
<sequence length="584" mass="60937">MDLARLLRTWTRHWSLRLMALGVVVGVLAGLVVVLFRIAIGEAAELFTLGAGFAGLPAWGRLLLPAAGGLAVGLLAAYAFPRHADVGVSRVLERVAYGASHLGAKSAFAQFLFGTLAIGSGHSVGREGPSIHMGAAIGSLVGQRLGVPPEHLRILVAAGAAGAFSGALNIPLAGVVFALEVILGEYTLVLFAPVVVSAVIATVVAQIGIGPGVLLDVPEYPAHSLWFLPLDWFIGLGAALVSFALLRGVEGIYHLSQRVPVPTWALPGIGGLLVGMIAVEVPAVMGVSYGTMERVFAGVFPLATLAILLLAKLAATAVSIGAQARGGAIGPSLFMGALVGALVAEGGRLLGLPVGGTGIYAIIGMAAGMAAILNAPFSAIIAVFELVRHPGIILPVMLATVTAAVTSRDWFKAQSIFAWTLHLRELSEPTLPEAGQKCTVPVNEVMQSDYRNLPLRVDAGELRAAQSDSGIQVVFPVYEEGRFRGLVDLGGLLQAGLAYPDEEGRIDLGPYLHSAEDLRYLYPGDGAVKAMDLMASYGLEGFPVRSPRDPEVLIGLVNRTEVVRACLEQMRRRDDGSHAHGAEG</sequence>
<dbReference type="InterPro" id="IPR001807">
    <property type="entry name" value="ClC"/>
</dbReference>
<comment type="subcellular location">
    <subcellularLocation>
        <location evidence="1">Membrane</location>
        <topology evidence="1">Multi-pass membrane protein</topology>
    </subcellularLocation>
</comment>
<evidence type="ECO:0000256" key="6">
    <source>
        <dbReference type="ARBA" id="ARBA00023136"/>
    </source>
</evidence>
<dbReference type="InterPro" id="IPR046342">
    <property type="entry name" value="CBS_dom_sf"/>
</dbReference>
<evidence type="ECO:0000256" key="5">
    <source>
        <dbReference type="ARBA" id="ARBA00023065"/>
    </source>
</evidence>
<dbReference type="InterPro" id="IPR050368">
    <property type="entry name" value="ClC-type_chloride_channel"/>
</dbReference>
<keyword evidence="2" id="KW-0813">Transport</keyword>
<dbReference type="SUPFAM" id="SSF54631">
    <property type="entry name" value="CBS-domain pair"/>
    <property type="match status" value="1"/>
</dbReference>
<feature type="transmembrane region" description="Helical" evidence="10">
    <location>
        <begin position="328"/>
        <end position="347"/>
    </location>
</feature>
<accession>A0ABV4TPK0</accession>
<dbReference type="RefSeq" id="WP_373654019.1">
    <property type="nucleotide sequence ID" value="NZ_JBGUAW010000001.1"/>
</dbReference>
<dbReference type="Pfam" id="PF00654">
    <property type="entry name" value="Voltage_CLC"/>
    <property type="match status" value="1"/>
</dbReference>
<feature type="transmembrane region" description="Helical" evidence="10">
    <location>
        <begin position="20"/>
        <end position="40"/>
    </location>
</feature>
<dbReference type="SUPFAM" id="SSF81340">
    <property type="entry name" value="Clc chloride channel"/>
    <property type="match status" value="1"/>
</dbReference>
<keyword evidence="3 10" id="KW-0812">Transmembrane</keyword>
<name>A0ABV4TPK0_9GAMM</name>
<evidence type="ECO:0000313" key="11">
    <source>
        <dbReference type="EMBL" id="MFA9459227.1"/>
    </source>
</evidence>
<evidence type="ECO:0000313" key="12">
    <source>
        <dbReference type="Proteomes" id="UP001575181"/>
    </source>
</evidence>
<protein>
    <submittedName>
        <fullName evidence="11">Chloride channel protein</fullName>
    </submittedName>
</protein>
<feature type="transmembrane region" description="Helical" evidence="10">
    <location>
        <begin position="190"/>
        <end position="214"/>
    </location>
</feature>
<evidence type="ECO:0000256" key="7">
    <source>
        <dbReference type="ARBA" id="ARBA00023173"/>
    </source>
</evidence>